<sequence>MKEFKLIFLALVTVLISCSNDGENSDTNQEPMGPAPRTAIADAAFEQFLVDQGVDDVIDGSVLTSEAEKVTSLVMNDEGINSLQGIADFVLLENLWVNDNQISTLNLSSNTLLKFVYVQNNALTSINVSNLDILEKLSVPGNNLTQLDISDSSTLQLLEINDNTLGAIDLSAIPNSLQLNTFAVENNPLTCIKVNEEILNDIPAQWTKDMDDSYSLTCN</sequence>
<evidence type="ECO:0000256" key="1">
    <source>
        <dbReference type="ARBA" id="ARBA00022614"/>
    </source>
</evidence>
<dbReference type="EMBL" id="CP035544">
    <property type="protein sequence ID" value="QBA63508.1"/>
    <property type="molecule type" value="Genomic_DNA"/>
</dbReference>
<dbReference type="PROSITE" id="PS51257">
    <property type="entry name" value="PROKAR_LIPOPROTEIN"/>
    <property type="match status" value="1"/>
</dbReference>
<dbReference type="SUPFAM" id="SSF52058">
    <property type="entry name" value="L domain-like"/>
    <property type="match status" value="1"/>
</dbReference>
<gene>
    <name evidence="3" type="ORF">EQY75_02440</name>
</gene>
<reference evidence="3 4" key="1">
    <citation type="submission" date="2019-01" db="EMBL/GenBank/DDBJ databases">
        <title>Muriicola soli sp. nov., isolated from soil.</title>
        <authorList>
            <person name="Kang H.J."/>
            <person name="Kim S.B."/>
        </authorList>
    </citation>
    <scope>NUCLEOTIDE SEQUENCE [LARGE SCALE GENOMIC DNA]</scope>
    <source>
        <strain evidence="3 4">MMS17-SY002</strain>
    </source>
</reference>
<dbReference type="AlphaFoldDB" id="A0A411E786"/>
<dbReference type="KEGG" id="mur:EQY75_02440"/>
<accession>A0A411E786</accession>
<dbReference type="PANTHER" id="PTHR47566:SF1">
    <property type="entry name" value="PROTEIN NUD1"/>
    <property type="match status" value="1"/>
</dbReference>
<evidence type="ECO:0000313" key="3">
    <source>
        <dbReference type="EMBL" id="QBA63508.1"/>
    </source>
</evidence>
<proteinExistence type="predicted"/>
<dbReference type="Proteomes" id="UP000290889">
    <property type="component" value="Chromosome"/>
</dbReference>
<dbReference type="PANTHER" id="PTHR47566">
    <property type="match status" value="1"/>
</dbReference>
<evidence type="ECO:0008006" key="5">
    <source>
        <dbReference type="Google" id="ProtNLM"/>
    </source>
</evidence>
<dbReference type="GO" id="GO:0035591">
    <property type="term" value="F:signaling adaptor activity"/>
    <property type="evidence" value="ECO:0007669"/>
    <property type="project" value="TreeGrafter"/>
</dbReference>
<dbReference type="RefSeq" id="WP_129602565.1">
    <property type="nucleotide sequence ID" value="NZ_CP035544.1"/>
</dbReference>
<dbReference type="Gene3D" id="3.80.10.10">
    <property type="entry name" value="Ribonuclease Inhibitor"/>
    <property type="match status" value="1"/>
</dbReference>
<evidence type="ECO:0000313" key="4">
    <source>
        <dbReference type="Proteomes" id="UP000290889"/>
    </source>
</evidence>
<keyword evidence="1" id="KW-0433">Leucine-rich repeat</keyword>
<dbReference type="OrthoDB" id="1439291at2"/>
<dbReference type="InterPro" id="IPR052574">
    <property type="entry name" value="CDIRP"/>
</dbReference>
<name>A0A411E786_9FLAO</name>
<evidence type="ECO:0000256" key="2">
    <source>
        <dbReference type="ARBA" id="ARBA00022737"/>
    </source>
</evidence>
<keyword evidence="4" id="KW-1185">Reference proteome</keyword>
<keyword evidence="2" id="KW-0677">Repeat</keyword>
<organism evidence="3 4">
    <name type="scientific">Muriicola soli</name>
    <dbReference type="NCBI Taxonomy" id="2507538"/>
    <lineage>
        <taxon>Bacteria</taxon>
        <taxon>Pseudomonadati</taxon>
        <taxon>Bacteroidota</taxon>
        <taxon>Flavobacteriia</taxon>
        <taxon>Flavobacteriales</taxon>
        <taxon>Flavobacteriaceae</taxon>
        <taxon>Muriicola</taxon>
    </lineage>
</organism>
<dbReference type="InterPro" id="IPR032675">
    <property type="entry name" value="LRR_dom_sf"/>
</dbReference>
<protein>
    <recommendedName>
        <fullName evidence="5">Leucine-rich repeat domain-containing protein</fullName>
    </recommendedName>
</protein>